<evidence type="ECO:0000313" key="4">
    <source>
        <dbReference type="Proteomes" id="UP001199919"/>
    </source>
</evidence>
<dbReference type="InterPro" id="IPR033450">
    <property type="entry name" value="NlpE_C"/>
</dbReference>
<evidence type="ECO:0000256" key="1">
    <source>
        <dbReference type="SAM" id="SignalP"/>
    </source>
</evidence>
<dbReference type="Pfam" id="PF17185">
    <property type="entry name" value="NlpE_C"/>
    <property type="match status" value="1"/>
</dbReference>
<comment type="caution">
    <text evidence="3">The sequence shown here is derived from an EMBL/GenBank/DDBJ whole genome shotgun (WGS) entry which is preliminary data.</text>
</comment>
<feature type="chain" id="PRO_5046387419" description="NlpE C-terminal OB domain-containing protein" evidence="1">
    <location>
        <begin position="23"/>
        <end position="125"/>
    </location>
</feature>
<organism evidence="3 4">
    <name type="scientific">Mucilaginibacter roseus</name>
    <dbReference type="NCBI Taxonomy" id="1528868"/>
    <lineage>
        <taxon>Bacteria</taxon>
        <taxon>Pseudomonadati</taxon>
        <taxon>Bacteroidota</taxon>
        <taxon>Sphingobacteriia</taxon>
        <taxon>Sphingobacteriales</taxon>
        <taxon>Sphingobacteriaceae</taxon>
        <taxon>Mucilaginibacter</taxon>
    </lineage>
</organism>
<proteinExistence type="predicted"/>
<keyword evidence="4" id="KW-1185">Reference proteome</keyword>
<dbReference type="Gene3D" id="2.40.50.540">
    <property type="match status" value="1"/>
</dbReference>
<keyword evidence="1" id="KW-0732">Signal</keyword>
<feature type="signal peptide" evidence="1">
    <location>
        <begin position="1"/>
        <end position="22"/>
    </location>
</feature>
<dbReference type="Proteomes" id="UP001199919">
    <property type="component" value="Unassembled WGS sequence"/>
</dbReference>
<sequence length="125" mass="14080">MMQSSSVKYVFLACAILLTALASCSGDKHDGKPHMYKGLYSFGPEIKSFSECGREKEFWVTDSSSQLELQYSQLNFEKPYEPVYVEVEGIKMPSDKDGLGAEYDSTLVVRKLIKITKVIPQDICH</sequence>
<reference evidence="3 4" key="1">
    <citation type="submission" date="2021-12" db="EMBL/GenBank/DDBJ databases">
        <title>Mucilaginibacter roseus genome.</title>
        <authorList>
            <person name="Ferreira J.R."/>
            <person name="Newman J.D."/>
        </authorList>
    </citation>
    <scope>NUCLEOTIDE SEQUENCE [LARGE SCALE GENOMIC DNA]</scope>
    <source>
        <strain evidence="3 4">LMG 28454</strain>
    </source>
</reference>
<evidence type="ECO:0000259" key="2">
    <source>
        <dbReference type="Pfam" id="PF17185"/>
    </source>
</evidence>
<protein>
    <recommendedName>
        <fullName evidence="2">NlpE C-terminal OB domain-containing protein</fullName>
    </recommendedName>
</protein>
<name>A0ABS8U0H1_9SPHI</name>
<gene>
    <name evidence="3" type="ORF">LT679_08315</name>
</gene>
<accession>A0ABS8U0H1</accession>
<feature type="domain" description="NlpE C-terminal OB" evidence="2">
    <location>
        <begin position="32"/>
        <end position="116"/>
    </location>
</feature>
<dbReference type="RefSeq" id="WP_232176990.1">
    <property type="nucleotide sequence ID" value="NZ_JAJPWV010000002.1"/>
</dbReference>
<dbReference type="InterPro" id="IPR038139">
    <property type="entry name" value="NlpE_C_sf"/>
</dbReference>
<evidence type="ECO:0000313" key="3">
    <source>
        <dbReference type="EMBL" id="MCD8740599.1"/>
    </source>
</evidence>
<dbReference type="EMBL" id="JAJPWV010000002">
    <property type="protein sequence ID" value="MCD8740599.1"/>
    <property type="molecule type" value="Genomic_DNA"/>
</dbReference>